<dbReference type="Proteomes" id="UP001303046">
    <property type="component" value="Unassembled WGS sequence"/>
</dbReference>
<keyword evidence="2" id="KW-1185">Reference proteome</keyword>
<comment type="caution">
    <text evidence="1">The sequence shown here is derived from an EMBL/GenBank/DDBJ whole genome shotgun (WGS) entry which is preliminary data.</text>
</comment>
<evidence type="ECO:0000313" key="2">
    <source>
        <dbReference type="Proteomes" id="UP001303046"/>
    </source>
</evidence>
<protein>
    <submittedName>
        <fullName evidence="1">Uncharacterized protein</fullName>
    </submittedName>
</protein>
<evidence type="ECO:0000313" key="1">
    <source>
        <dbReference type="EMBL" id="KAK6733068.1"/>
    </source>
</evidence>
<name>A0ABR1C6K8_NECAM</name>
<gene>
    <name evidence="1" type="primary">Necator_chrII.g4854</name>
    <name evidence="1" type="ORF">RB195_017062</name>
</gene>
<sequence>MVLRSLEFYDLTSSEEDNNELHVPGWHIFAGDSGIFAINFVSSPLSSMMFSSFLNDESEVLEPCPAEISDGPSVQRTPNTSLHLVSGLLRLA</sequence>
<proteinExistence type="predicted"/>
<accession>A0ABR1C6K8</accession>
<dbReference type="EMBL" id="JAVFWL010000002">
    <property type="protein sequence ID" value="KAK6733068.1"/>
    <property type="molecule type" value="Genomic_DNA"/>
</dbReference>
<reference evidence="1 2" key="1">
    <citation type="submission" date="2023-08" db="EMBL/GenBank/DDBJ databases">
        <title>A Necator americanus chromosomal reference genome.</title>
        <authorList>
            <person name="Ilik V."/>
            <person name="Petrzelkova K.J."/>
            <person name="Pardy F."/>
            <person name="Fuh T."/>
            <person name="Niatou-Singa F.S."/>
            <person name="Gouil Q."/>
            <person name="Baker L."/>
            <person name="Ritchie M.E."/>
            <person name="Jex A.R."/>
            <person name="Gazzola D."/>
            <person name="Li H."/>
            <person name="Toshio Fujiwara R."/>
            <person name="Zhan B."/>
            <person name="Aroian R.V."/>
            <person name="Pafco B."/>
            <person name="Schwarz E.M."/>
        </authorList>
    </citation>
    <scope>NUCLEOTIDE SEQUENCE [LARGE SCALE GENOMIC DNA]</scope>
    <source>
        <strain evidence="1 2">Aroian</strain>
        <tissue evidence="1">Whole animal</tissue>
    </source>
</reference>
<organism evidence="1 2">
    <name type="scientific">Necator americanus</name>
    <name type="common">Human hookworm</name>
    <dbReference type="NCBI Taxonomy" id="51031"/>
    <lineage>
        <taxon>Eukaryota</taxon>
        <taxon>Metazoa</taxon>
        <taxon>Ecdysozoa</taxon>
        <taxon>Nematoda</taxon>
        <taxon>Chromadorea</taxon>
        <taxon>Rhabditida</taxon>
        <taxon>Rhabditina</taxon>
        <taxon>Rhabditomorpha</taxon>
        <taxon>Strongyloidea</taxon>
        <taxon>Ancylostomatidae</taxon>
        <taxon>Bunostominae</taxon>
        <taxon>Necator</taxon>
    </lineage>
</organism>